<keyword evidence="5" id="KW-0966">Cell projection</keyword>
<evidence type="ECO:0000256" key="4">
    <source>
        <dbReference type="HAMAP-Rule" id="MF_01185"/>
    </source>
</evidence>
<dbReference type="GO" id="GO:0005737">
    <property type="term" value="C:cytoplasm"/>
    <property type="evidence" value="ECO:0007669"/>
    <property type="project" value="UniProtKB-SubCell"/>
</dbReference>
<dbReference type="Pfam" id="PF02623">
    <property type="entry name" value="FliW"/>
    <property type="match status" value="1"/>
</dbReference>
<evidence type="ECO:0000256" key="3">
    <source>
        <dbReference type="ARBA" id="ARBA00022845"/>
    </source>
</evidence>
<evidence type="ECO:0000313" key="6">
    <source>
        <dbReference type="Proteomes" id="UP000578697"/>
    </source>
</evidence>
<organism evidence="5 6">
    <name type="scientific">Treponema rectale</name>
    <dbReference type="NCBI Taxonomy" id="744512"/>
    <lineage>
        <taxon>Bacteria</taxon>
        <taxon>Pseudomonadati</taxon>
        <taxon>Spirochaetota</taxon>
        <taxon>Spirochaetia</taxon>
        <taxon>Spirochaetales</taxon>
        <taxon>Treponemataceae</taxon>
        <taxon>Treponema</taxon>
    </lineage>
</organism>
<dbReference type="Proteomes" id="UP000578697">
    <property type="component" value="Unassembled WGS sequence"/>
</dbReference>
<comment type="subunit">
    <text evidence="4">Interacts with translational regulator CsrA and flagellin(s).</text>
</comment>
<keyword evidence="1 4" id="KW-0963">Cytoplasm</keyword>
<comment type="caution">
    <text evidence="5">The sequence shown here is derived from an EMBL/GenBank/DDBJ whole genome shotgun (WGS) entry which is preliminary data.</text>
</comment>
<comment type="similarity">
    <text evidence="4">Belongs to the FliW family.</text>
</comment>
<evidence type="ECO:0000256" key="1">
    <source>
        <dbReference type="ARBA" id="ARBA00022490"/>
    </source>
</evidence>
<keyword evidence="6" id="KW-1185">Reference proteome</keyword>
<accession>A0A840S9X8</accession>
<name>A0A840S9X8_9SPIR</name>
<evidence type="ECO:0000313" key="5">
    <source>
        <dbReference type="EMBL" id="MBB5218507.1"/>
    </source>
</evidence>
<protein>
    <recommendedName>
        <fullName evidence="4">Flagellar assembly factor FliW</fullName>
    </recommendedName>
</protein>
<dbReference type="GO" id="GO:0044780">
    <property type="term" value="P:bacterial-type flagellum assembly"/>
    <property type="evidence" value="ECO:0007669"/>
    <property type="project" value="UniProtKB-UniRule"/>
</dbReference>
<keyword evidence="5" id="KW-0969">Cilium</keyword>
<keyword evidence="4" id="KW-0143">Chaperone</keyword>
<evidence type="ECO:0000256" key="2">
    <source>
        <dbReference type="ARBA" id="ARBA00022795"/>
    </source>
</evidence>
<gene>
    <name evidence="4" type="primary">fliW</name>
    <name evidence="5" type="ORF">HNP77_000851</name>
</gene>
<dbReference type="EMBL" id="JACHFR010000001">
    <property type="protein sequence ID" value="MBB5218507.1"/>
    <property type="molecule type" value="Genomic_DNA"/>
</dbReference>
<dbReference type="Gene3D" id="2.30.290.10">
    <property type="entry name" value="BH3618-like"/>
    <property type="match status" value="1"/>
</dbReference>
<dbReference type="NCBIfam" id="NF009793">
    <property type="entry name" value="PRK13285.1-1"/>
    <property type="match status" value="1"/>
</dbReference>
<sequence length="155" mass="17384">MQEKAGKKMQVKTKMMGTVEVDQNHVINIPDGLFGFEEYTDFALIESQYKPFIWLQSLKEQNLAFLLIDPFIICSDYEADIDDRELLKIGIKDPADVTVMTVVTVPSDGSAVTANLQGPLVINKKNHKCMQAILDGTKWTTKHNILGALKAKEEN</sequence>
<dbReference type="PANTHER" id="PTHR39190:SF1">
    <property type="entry name" value="FLAGELLAR ASSEMBLY FACTOR FLIW"/>
    <property type="match status" value="1"/>
</dbReference>
<dbReference type="InterPro" id="IPR024046">
    <property type="entry name" value="Flagellar_assmbl_FliW_dom_sf"/>
</dbReference>
<comment type="function">
    <text evidence="4">Acts as an anti-CsrA protein, binds CsrA and prevents it from repressing translation of its target genes, one of which is flagellin. Binds to flagellin and participates in the assembly of the flagellum.</text>
</comment>
<keyword evidence="3 4" id="KW-0810">Translation regulation</keyword>
<dbReference type="AlphaFoldDB" id="A0A840S9X8"/>
<reference evidence="5 6" key="1">
    <citation type="submission" date="2020-08" db="EMBL/GenBank/DDBJ databases">
        <title>Genomic Encyclopedia of Type Strains, Phase IV (KMG-IV): sequencing the most valuable type-strain genomes for metagenomic binning, comparative biology and taxonomic classification.</title>
        <authorList>
            <person name="Goeker M."/>
        </authorList>
    </citation>
    <scope>NUCLEOTIDE SEQUENCE [LARGE SCALE GENOMIC DNA]</scope>
    <source>
        <strain evidence="5 6">DSM 103679</strain>
    </source>
</reference>
<dbReference type="InterPro" id="IPR003775">
    <property type="entry name" value="Flagellar_assembly_factor_FliW"/>
</dbReference>
<keyword evidence="5" id="KW-0282">Flagellum</keyword>
<dbReference type="HAMAP" id="MF_01185">
    <property type="entry name" value="FliW"/>
    <property type="match status" value="1"/>
</dbReference>
<comment type="subcellular location">
    <subcellularLocation>
        <location evidence="4">Cytoplasm</location>
    </subcellularLocation>
</comment>
<dbReference type="SUPFAM" id="SSF141457">
    <property type="entry name" value="BH3618-like"/>
    <property type="match status" value="1"/>
</dbReference>
<dbReference type="PANTHER" id="PTHR39190">
    <property type="entry name" value="FLAGELLAR ASSEMBLY FACTOR FLIW"/>
    <property type="match status" value="1"/>
</dbReference>
<proteinExistence type="inferred from homology"/>
<keyword evidence="2 4" id="KW-1005">Bacterial flagellum biogenesis</keyword>
<dbReference type="GO" id="GO:0006417">
    <property type="term" value="P:regulation of translation"/>
    <property type="evidence" value="ECO:0007669"/>
    <property type="project" value="UniProtKB-KW"/>
</dbReference>